<dbReference type="FunFam" id="3.40.640.10:FF:000004">
    <property type="entry name" value="Acetylornithine aminotransferase"/>
    <property type="match status" value="1"/>
</dbReference>
<feature type="region of interest" description="Disordered" evidence="6">
    <location>
        <begin position="1"/>
        <end position="31"/>
    </location>
</feature>
<dbReference type="GO" id="GO:0030170">
    <property type="term" value="F:pyridoxal phosphate binding"/>
    <property type="evidence" value="ECO:0007669"/>
    <property type="project" value="InterPro"/>
</dbReference>
<dbReference type="GO" id="GO:0042802">
    <property type="term" value="F:identical protein binding"/>
    <property type="evidence" value="ECO:0007669"/>
    <property type="project" value="TreeGrafter"/>
</dbReference>
<dbReference type="Gene3D" id="3.40.640.10">
    <property type="entry name" value="Type I PLP-dependent aspartate aminotransferase-like (Major domain)"/>
    <property type="match status" value="1"/>
</dbReference>
<dbReference type="CDD" id="cd00610">
    <property type="entry name" value="OAT_like"/>
    <property type="match status" value="1"/>
</dbReference>
<comment type="similarity">
    <text evidence="5">Belongs to the class-III pyridoxal-phosphate-dependent aminotransferase family.</text>
</comment>
<dbReference type="InterPro" id="IPR005814">
    <property type="entry name" value="Aminotrans_3"/>
</dbReference>
<dbReference type="PROSITE" id="PS00600">
    <property type="entry name" value="AA_TRANSFER_CLASS_3"/>
    <property type="match status" value="1"/>
</dbReference>
<gene>
    <name evidence="7" type="ORF">E6H03_03720</name>
</gene>
<dbReference type="Gene3D" id="3.90.1150.10">
    <property type="entry name" value="Aspartate Aminotransferase, domain 1"/>
    <property type="match status" value="1"/>
</dbReference>
<feature type="compositionally biased region" description="Basic residues" evidence="6">
    <location>
        <begin position="18"/>
        <end position="31"/>
    </location>
</feature>
<dbReference type="GO" id="GO:0008483">
    <property type="term" value="F:transaminase activity"/>
    <property type="evidence" value="ECO:0007669"/>
    <property type="project" value="UniProtKB-KW"/>
</dbReference>
<dbReference type="InterPro" id="IPR015424">
    <property type="entry name" value="PyrdxlP-dep_Trfase"/>
</dbReference>
<comment type="caution">
    <text evidence="7">The sequence shown here is derived from an EMBL/GenBank/DDBJ whole genome shotgun (WGS) entry which is preliminary data.</text>
</comment>
<proteinExistence type="inferred from homology"/>
<dbReference type="AlphaFoldDB" id="A0A537JIP5"/>
<evidence type="ECO:0000256" key="5">
    <source>
        <dbReference type="RuleBase" id="RU003560"/>
    </source>
</evidence>
<dbReference type="InterPro" id="IPR015421">
    <property type="entry name" value="PyrdxlP-dep_Trfase_major"/>
</dbReference>
<evidence type="ECO:0000256" key="1">
    <source>
        <dbReference type="ARBA" id="ARBA00001933"/>
    </source>
</evidence>
<dbReference type="InterPro" id="IPR049704">
    <property type="entry name" value="Aminotrans_3_PPA_site"/>
</dbReference>
<dbReference type="Proteomes" id="UP000318093">
    <property type="component" value="Unassembled WGS sequence"/>
</dbReference>
<evidence type="ECO:0000313" key="7">
    <source>
        <dbReference type="EMBL" id="TMI83415.1"/>
    </source>
</evidence>
<keyword evidence="3 7" id="KW-0808">Transferase</keyword>
<name>A0A537JIP5_9BACT</name>
<organism evidence="7 8">
    <name type="scientific">Candidatus Segetimicrobium genomatis</name>
    <dbReference type="NCBI Taxonomy" id="2569760"/>
    <lineage>
        <taxon>Bacteria</taxon>
        <taxon>Bacillati</taxon>
        <taxon>Candidatus Sysuimicrobiota</taxon>
        <taxon>Candidatus Sysuimicrobiia</taxon>
        <taxon>Candidatus Sysuimicrobiales</taxon>
        <taxon>Candidatus Segetimicrobiaceae</taxon>
        <taxon>Candidatus Segetimicrobium</taxon>
    </lineage>
</organism>
<dbReference type="PANTHER" id="PTHR11986">
    <property type="entry name" value="AMINOTRANSFERASE CLASS III"/>
    <property type="match status" value="1"/>
</dbReference>
<keyword evidence="2 7" id="KW-0032">Aminotransferase</keyword>
<accession>A0A537JIP5</accession>
<sequence length="463" mass="49822">MARPRPEPAHPAPPGRPGPRRKPIKARSGTKVRRFPEGADRAQLIERALAQYRRYLNPGLARLFQFGGVETVEWAAEGCLVWDVHGREYIDCACGPAIFNIGHRHPRVLAAVRDQLDRMPMSVRTMPSAPMAALAERLAEVTPGDLQYSFFGNSGAEANEGAIKLARLATGRPGFVVMQEAFHGKTLGALSATGRAYYRTPFEPLVPGFVHVPFGDAAAVEAAIDRDVAAVMLEPIQGEAGVILPPAGYLRQVRDICDRRGVLLIADEIQTGLGRTGRMFCVEHEGVVPDILTLAKALGGGVMPIGAFIARPALWERMKRDPYIHSSTFGGNPLACRAALATLDVLVDERLADRAGPLGEQFLGRLREIRSRHPAVVNDVRGRGLMLGIEFTHRDYALMTSAEAGHRGVITFYTLNNPQVIRVSPPLVITPALIDRAADGIEGAVAAAEELLGSVGAATEGGA</sequence>
<comment type="cofactor">
    <cofactor evidence="1">
        <name>pyridoxal 5'-phosphate</name>
        <dbReference type="ChEBI" id="CHEBI:597326"/>
    </cofactor>
</comment>
<dbReference type="InterPro" id="IPR015422">
    <property type="entry name" value="PyrdxlP-dep_Trfase_small"/>
</dbReference>
<keyword evidence="4 5" id="KW-0663">Pyridoxal phosphate</keyword>
<dbReference type="PANTHER" id="PTHR11986:SF79">
    <property type="entry name" value="ACETYLORNITHINE AMINOTRANSFERASE, MITOCHONDRIAL"/>
    <property type="match status" value="1"/>
</dbReference>
<evidence type="ECO:0000256" key="2">
    <source>
        <dbReference type="ARBA" id="ARBA00022576"/>
    </source>
</evidence>
<reference evidence="7 8" key="1">
    <citation type="journal article" date="2019" name="Nat. Microbiol.">
        <title>Mediterranean grassland soil C-N compound turnover is dependent on rainfall and depth, and is mediated by genomically divergent microorganisms.</title>
        <authorList>
            <person name="Diamond S."/>
            <person name="Andeer P.F."/>
            <person name="Li Z."/>
            <person name="Crits-Christoph A."/>
            <person name="Burstein D."/>
            <person name="Anantharaman K."/>
            <person name="Lane K.R."/>
            <person name="Thomas B.C."/>
            <person name="Pan C."/>
            <person name="Northen T.R."/>
            <person name="Banfield J.F."/>
        </authorList>
    </citation>
    <scope>NUCLEOTIDE SEQUENCE [LARGE SCALE GENOMIC DNA]</scope>
    <source>
        <strain evidence="7">NP_6</strain>
    </source>
</reference>
<dbReference type="SUPFAM" id="SSF53383">
    <property type="entry name" value="PLP-dependent transferases"/>
    <property type="match status" value="1"/>
</dbReference>
<evidence type="ECO:0000313" key="8">
    <source>
        <dbReference type="Proteomes" id="UP000318093"/>
    </source>
</evidence>
<evidence type="ECO:0000256" key="6">
    <source>
        <dbReference type="SAM" id="MobiDB-lite"/>
    </source>
</evidence>
<evidence type="ECO:0000256" key="4">
    <source>
        <dbReference type="ARBA" id="ARBA00022898"/>
    </source>
</evidence>
<dbReference type="InterPro" id="IPR050103">
    <property type="entry name" value="Class-III_PLP-dep_AT"/>
</dbReference>
<protein>
    <submittedName>
        <fullName evidence="7">Aspartate aminotransferase family protein</fullName>
    </submittedName>
</protein>
<dbReference type="EMBL" id="VBAN01000111">
    <property type="protein sequence ID" value="TMI83415.1"/>
    <property type="molecule type" value="Genomic_DNA"/>
</dbReference>
<dbReference type="Pfam" id="PF00202">
    <property type="entry name" value="Aminotran_3"/>
    <property type="match status" value="1"/>
</dbReference>
<evidence type="ECO:0000256" key="3">
    <source>
        <dbReference type="ARBA" id="ARBA00022679"/>
    </source>
</evidence>